<feature type="transmembrane region" description="Helical" evidence="1">
    <location>
        <begin position="340"/>
        <end position="358"/>
    </location>
</feature>
<feature type="transmembrane region" description="Helical" evidence="1">
    <location>
        <begin position="61"/>
        <end position="81"/>
    </location>
</feature>
<reference evidence="2" key="2">
    <citation type="submission" date="2020-06" db="EMBL/GenBank/DDBJ databases">
        <authorList>
            <person name="Sheffer M."/>
        </authorList>
    </citation>
    <scope>NUCLEOTIDE SEQUENCE</scope>
</reference>
<accession>A0A8T0FUL0</accession>
<evidence type="ECO:0000313" key="3">
    <source>
        <dbReference type="Proteomes" id="UP000807504"/>
    </source>
</evidence>
<feature type="transmembrane region" description="Helical" evidence="1">
    <location>
        <begin position="6"/>
        <end position="24"/>
    </location>
</feature>
<protein>
    <recommendedName>
        <fullName evidence="4">Gustatory receptor</fullName>
    </recommendedName>
</protein>
<name>A0A8T0FUL0_ARGBR</name>
<reference evidence="2" key="1">
    <citation type="journal article" date="2020" name="bioRxiv">
        <title>Chromosome-level reference genome of the European wasp spider Argiope bruennichi: a resource for studies on range expansion and evolutionary adaptation.</title>
        <authorList>
            <person name="Sheffer M.M."/>
            <person name="Hoppe A."/>
            <person name="Krehenwinkel H."/>
            <person name="Uhl G."/>
            <person name="Kuss A.W."/>
            <person name="Jensen L."/>
            <person name="Jensen C."/>
            <person name="Gillespie R.G."/>
            <person name="Hoff K.J."/>
            <person name="Prost S."/>
        </authorList>
    </citation>
    <scope>NUCLEOTIDE SEQUENCE</scope>
</reference>
<evidence type="ECO:0000313" key="2">
    <source>
        <dbReference type="EMBL" id="KAF8794456.1"/>
    </source>
</evidence>
<evidence type="ECO:0000256" key="1">
    <source>
        <dbReference type="SAM" id="Phobius"/>
    </source>
</evidence>
<evidence type="ECO:0008006" key="4">
    <source>
        <dbReference type="Google" id="ProtNLM"/>
    </source>
</evidence>
<gene>
    <name evidence="2" type="ORF">HNY73_002436</name>
</gene>
<keyword evidence="1" id="KW-1133">Transmembrane helix</keyword>
<dbReference type="EMBL" id="JABXBU010000002">
    <property type="protein sequence ID" value="KAF8794456.1"/>
    <property type="molecule type" value="Genomic_DNA"/>
</dbReference>
<keyword evidence="1" id="KW-0472">Membrane</keyword>
<organism evidence="2 3">
    <name type="scientific">Argiope bruennichi</name>
    <name type="common">Wasp spider</name>
    <name type="synonym">Aranea bruennichi</name>
    <dbReference type="NCBI Taxonomy" id="94029"/>
    <lineage>
        <taxon>Eukaryota</taxon>
        <taxon>Metazoa</taxon>
        <taxon>Ecdysozoa</taxon>
        <taxon>Arthropoda</taxon>
        <taxon>Chelicerata</taxon>
        <taxon>Arachnida</taxon>
        <taxon>Araneae</taxon>
        <taxon>Araneomorphae</taxon>
        <taxon>Entelegynae</taxon>
        <taxon>Araneoidea</taxon>
        <taxon>Araneidae</taxon>
        <taxon>Argiope</taxon>
    </lineage>
</organism>
<dbReference type="Proteomes" id="UP000807504">
    <property type="component" value="Unassembled WGS sequence"/>
</dbReference>
<keyword evidence="3" id="KW-1185">Reference proteome</keyword>
<comment type="caution">
    <text evidence="2">The sequence shown here is derived from an EMBL/GenBank/DDBJ whole genome shotgun (WGS) entry which is preliminary data.</text>
</comment>
<dbReference type="AlphaFoldDB" id="A0A8T0FUL0"/>
<proteinExistence type="predicted"/>
<keyword evidence="1" id="KW-0812">Transmembrane</keyword>
<feature type="transmembrane region" description="Helical" evidence="1">
    <location>
        <begin position="270"/>
        <end position="294"/>
    </location>
</feature>
<feature type="transmembrane region" description="Helical" evidence="1">
    <location>
        <begin position="315"/>
        <end position="334"/>
    </location>
</feature>
<feature type="transmembrane region" description="Helical" evidence="1">
    <location>
        <begin position="237"/>
        <end position="258"/>
    </location>
</feature>
<feature type="transmembrane region" description="Helical" evidence="1">
    <location>
        <begin position="167"/>
        <end position="194"/>
    </location>
</feature>
<sequence>MKADIQAIYAPLFLVMRIMGHYPFGINIERRFSVPTFFFFLLGIYFMGALIYRLLSVPHFYSYYIALLIHGILEMVAYILVVCKLREMANTVQVLKTLQEKLPYIPTLKSDCRNFNWFLIINILLLIIMIVNCWIRAAIGQGFKQLAITYFFVIDELTVFWDVMTKIMMVTIICLSQVIPTFALLFYMLTCIVFKTFCYGFKKSLKGAKTQQSLDERFTLCKDLANAISDFNSKMNFFIFFMYIGLCMKALRGIQALYFNFTMSSLIYNGPLLCHILTSFVALTIPAAQVHSAFEKISQEINFVKYRNVAFRAKSLFILKLQNTSAALTIWDVYDINKNMLLSTLGLIFSYSALLYEIDKSRLKDVKTSFKESL</sequence>
<feature type="transmembrane region" description="Helical" evidence="1">
    <location>
        <begin position="117"/>
        <end position="139"/>
    </location>
</feature>
<feature type="transmembrane region" description="Helical" evidence="1">
    <location>
        <begin position="36"/>
        <end position="55"/>
    </location>
</feature>